<evidence type="ECO:0000256" key="2">
    <source>
        <dbReference type="ARBA" id="ARBA00022679"/>
    </source>
</evidence>
<dbReference type="AlphaFoldDB" id="A0A250XMI0"/>
<keyword evidence="2" id="KW-0808">Transferase</keyword>
<evidence type="ECO:0000256" key="1">
    <source>
        <dbReference type="ARBA" id="ARBA00010118"/>
    </source>
</evidence>
<evidence type="ECO:0000313" key="5">
    <source>
        <dbReference type="Proteomes" id="UP000232323"/>
    </source>
</evidence>
<organism evidence="4 5">
    <name type="scientific">Chlamydomonas eustigma</name>
    <dbReference type="NCBI Taxonomy" id="1157962"/>
    <lineage>
        <taxon>Eukaryota</taxon>
        <taxon>Viridiplantae</taxon>
        <taxon>Chlorophyta</taxon>
        <taxon>core chlorophytes</taxon>
        <taxon>Chlorophyceae</taxon>
        <taxon>CS clade</taxon>
        <taxon>Chlamydomonadales</taxon>
        <taxon>Chlamydomonadaceae</taxon>
        <taxon>Chlamydomonas</taxon>
    </lineage>
</organism>
<evidence type="ECO:0000259" key="3">
    <source>
        <dbReference type="SMART" id="SM00672"/>
    </source>
</evidence>
<dbReference type="GO" id="GO:0016740">
    <property type="term" value="F:transferase activity"/>
    <property type="evidence" value="ECO:0007669"/>
    <property type="project" value="UniProtKB-KW"/>
</dbReference>
<keyword evidence="5" id="KW-1185">Reference proteome</keyword>
<comment type="caution">
    <text evidence="4">The sequence shown here is derived from an EMBL/GenBank/DDBJ whole genome shotgun (WGS) entry which is preliminary data.</text>
</comment>
<sequence>MYTLLLLALTNESITRRLTHDCQLFNRSFEQIERDLHIYTDGIHASSAPSYDKLCPLSQSQDSGQPAWSCYFFTLLIENGSAYITSLFDREGEVRDGVIFGLKGREIEEAILAGHLLEIYETSIKHSLEDTEFAIFWGDHYEAVTGDMNFERLRAEYTAGSSGAPPGSNPNSVIPIILQFNKGDREPFLLMPHSYHHQCGANNLDELIAAAEIRGRSVGDGSWALRDGRAFSSWSMFCPYWVSEGIKWSDGSSMQCPREALVALSKKYPLLIDLHQVEDGRPFDDYNAFKYAVSTDGFAASSRLEKCMMTGAAVLKQKSPRYAYFYHLLRPWVHYVPFWENRSDDLFDAVVWLRTHDAEAERIARRGRAVIRKYVNRGARICYWEALMRRIHVLLRYKPTPCSERQICVEVGRQLEHMGKHVGEKCSGNLTILQQLGTMHNVPAAG</sequence>
<dbReference type="OrthoDB" id="202415at2759"/>
<dbReference type="InterPro" id="IPR006598">
    <property type="entry name" value="CAP10"/>
</dbReference>
<dbReference type="Pfam" id="PF05686">
    <property type="entry name" value="Glyco_transf_90"/>
    <property type="match status" value="1"/>
</dbReference>
<dbReference type="Proteomes" id="UP000232323">
    <property type="component" value="Unassembled WGS sequence"/>
</dbReference>
<protein>
    <recommendedName>
        <fullName evidence="3">Glycosyl transferase CAP10 domain-containing protein</fullName>
    </recommendedName>
</protein>
<proteinExistence type="inferred from homology"/>
<dbReference type="EMBL" id="BEGY01000119">
    <property type="protein sequence ID" value="GAX84226.1"/>
    <property type="molecule type" value="Genomic_DNA"/>
</dbReference>
<reference evidence="4 5" key="1">
    <citation type="submission" date="2017-08" db="EMBL/GenBank/DDBJ databases">
        <title>Acidophilic green algal genome provides insights into adaptation to an acidic environment.</title>
        <authorList>
            <person name="Hirooka S."/>
            <person name="Hirose Y."/>
            <person name="Kanesaki Y."/>
            <person name="Higuchi S."/>
            <person name="Fujiwara T."/>
            <person name="Onuma R."/>
            <person name="Era A."/>
            <person name="Ohbayashi R."/>
            <person name="Uzuka A."/>
            <person name="Nozaki H."/>
            <person name="Yoshikawa H."/>
            <person name="Miyagishima S.Y."/>
        </authorList>
    </citation>
    <scope>NUCLEOTIDE SEQUENCE [LARGE SCALE GENOMIC DNA]</scope>
    <source>
        <strain evidence="4 5">NIES-2499</strain>
    </source>
</reference>
<feature type="domain" description="Glycosyl transferase CAP10" evidence="3">
    <location>
        <begin position="127"/>
        <end position="398"/>
    </location>
</feature>
<dbReference type="SMART" id="SM00672">
    <property type="entry name" value="CAP10"/>
    <property type="match status" value="1"/>
</dbReference>
<dbReference type="InterPro" id="IPR051091">
    <property type="entry name" value="O-Glucosyltr/Glycosyltrsf_90"/>
</dbReference>
<dbReference type="PANTHER" id="PTHR12203:SF35">
    <property type="entry name" value="PROTEIN O-GLUCOSYLTRANSFERASE 1"/>
    <property type="match status" value="1"/>
</dbReference>
<name>A0A250XMI0_9CHLO</name>
<comment type="similarity">
    <text evidence="1">Belongs to the glycosyltransferase 90 family.</text>
</comment>
<dbReference type="PANTHER" id="PTHR12203">
    <property type="entry name" value="KDEL LYS-ASP-GLU-LEU CONTAINING - RELATED"/>
    <property type="match status" value="1"/>
</dbReference>
<gene>
    <name evidence="4" type="ORF">CEUSTIGMA_g11649.t1</name>
</gene>
<evidence type="ECO:0000313" key="4">
    <source>
        <dbReference type="EMBL" id="GAX84226.1"/>
    </source>
</evidence>
<accession>A0A250XMI0</accession>